<organism evidence="2 3">
    <name type="scientific">Caloramator proteoclasticus DSM 10124</name>
    <dbReference type="NCBI Taxonomy" id="1121262"/>
    <lineage>
        <taxon>Bacteria</taxon>
        <taxon>Bacillati</taxon>
        <taxon>Bacillota</taxon>
        <taxon>Clostridia</taxon>
        <taxon>Eubacteriales</taxon>
        <taxon>Clostridiaceae</taxon>
        <taxon>Caloramator</taxon>
    </lineage>
</organism>
<keyword evidence="1" id="KW-0472">Membrane</keyword>
<proteinExistence type="predicted"/>
<sequence>MKLRIYVIKRKHLIWAAIILAVIIIAAIIIASRGTNETINNIGSQYTIKDDINNDGKIDSIIINVDKKTNEYNVSVAMSDGKGYIIEADKTIKTLGYYSEDWPMHITVDDIDNDKIKEIVIQSKDKTGSILGMYKFNNDKFEKMASGRYSIYGLIKHPASSNNFVLLGTRNNNGMNYNLFIAKEGKLAPVLSTLNNLTLGKDTIASFIEYVEKKEVEAFNQIIDNKLTSTIQSGNFEDAKLSEVKYNKDGMPTEITYLVRTSVQSKSGNEALVYKVRLSLSKVEEKLPKYTITDLNIVK</sequence>
<evidence type="ECO:0000313" key="3">
    <source>
        <dbReference type="Proteomes" id="UP000184423"/>
    </source>
</evidence>
<dbReference type="SUPFAM" id="SSF69318">
    <property type="entry name" value="Integrin alpha N-terminal domain"/>
    <property type="match status" value="1"/>
</dbReference>
<accession>A0A1M4WHK1</accession>
<protein>
    <submittedName>
        <fullName evidence="2">Repeat domain-containing protein</fullName>
    </submittedName>
</protein>
<keyword evidence="3" id="KW-1185">Reference proteome</keyword>
<evidence type="ECO:0000256" key="1">
    <source>
        <dbReference type="SAM" id="Phobius"/>
    </source>
</evidence>
<feature type="transmembrane region" description="Helical" evidence="1">
    <location>
        <begin position="12"/>
        <end position="31"/>
    </location>
</feature>
<dbReference type="RefSeq" id="WP_073248342.1">
    <property type="nucleotide sequence ID" value="NZ_FQVG01000017.1"/>
</dbReference>
<keyword evidence="1" id="KW-1133">Transmembrane helix</keyword>
<name>A0A1M4WHK1_9CLOT</name>
<evidence type="ECO:0000313" key="2">
    <source>
        <dbReference type="EMBL" id="SHE80719.1"/>
    </source>
</evidence>
<dbReference type="EMBL" id="FQVG01000017">
    <property type="protein sequence ID" value="SHE80719.1"/>
    <property type="molecule type" value="Genomic_DNA"/>
</dbReference>
<gene>
    <name evidence="2" type="ORF">SAMN02746091_01156</name>
</gene>
<dbReference type="AlphaFoldDB" id="A0A1M4WHK1"/>
<keyword evidence="1" id="KW-0812">Transmembrane</keyword>
<reference evidence="3" key="1">
    <citation type="submission" date="2016-11" db="EMBL/GenBank/DDBJ databases">
        <authorList>
            <person name="Varghese N."/>
            <person name="Submissions S."/>
        </authorList>
    </citation>
    <scope>NUCLEOTIDE SEQUENCE [LARGE SCALE GENOMIC DNA]</scope>
    <source>
        <strain evidence="3">DSM 10124</strain>
    </source>
</reference>
<dbReference type="Proteomes" id="UP000184423">
    <property type="component" value="Unassembled WGS sequence"/>
</dbReference>
<dbReference type="InterPro" id="IPR028994">
    <property type="entry name" value="Integrin_alpha_N"/>
</dbReference>